<dbReference type="InterPro" id="IPR004252">
    <property type="entry name" value="Probable_transposase_24"/>
</dbReference>
<evidence type="ECO:0000313" key="3">
    <source>
        <dbReference type="RefSeq" id="XP_011078464.1"/>
    </source>
</evidence>
<dbReference type="RefSeq" id="XP_011078465.1">
    <property type="nucleotide sequence ID" value="XM_011080163.2"/>
</dbReference>
<reference evidence="3 4" key="1">
    <citation type="submission" date="2025-04" db="UniProtKB">
        <authorList>
            <consortium name="RefSeq"/>
        </authorList>
    </citation>
    <scope>IDENTIFICATION</scope>
</reference>
<feature type="region of interest" description="Disordered" evidence="1">
    <location>
        <begin position="332"/>
        <end position="361"/>
    </location>
</feature>
<dbReference type="Pfam" id="PF03004">
    <property type="entry name" value="Transposase_24"/>
    <property type="match status" value="1"/>
</dbReference>
<protein>
    <submittedName>
        <fullName evidence="3 4">Uncharacterized protein LOC105162193</fullName>
    </submittedName>
</protein>
<organism evidence="2 4">
    <name type="scientific">Sesamum indicum</name>
    <name type="common">Oriental sesame</name>
    <name type="synonym">Sesamum orientale</name>
    <dbReference type="NCBI Taxonomy" id="4182"/>
    <lineage>
        <taxon>Eukaryota</taxon>
        <taxon>Viridiplantae</taxon>
        <taxon>Streptophyta</taxon>
        <taxon>Embryophyta</taxon>
        <taxon>Tracheophyta</taxon>
        <taxon>Spermatophyta</taxon>
        <taxon>Magnoliopsida</taxon>
        <taxon>eudicotyledons</taxon>
        <taxon>Gunneridae</taxon>
        <taxon>Pentapetalae</taxon>
        <taxon>asterids</taxon>
        <taxon>lamiids</taxon>
        <taxon>Lamiales</taxon>
        <taxon>Pedaliaceae</taxon>
        <taxon>Sesamum</taxon>
    </lineage>
</organism>
<dbReference type="Proteomes" id="UP000504604">
    <property type="component" value="Linkage group LG5"/>
</dbReference>
<accession>A0A6I9T8D2</accession>
<dbReference type="OrthoDB" id="914169at2759"/>
<proteinExistence type="predicted"/>
<evidence type="ECO:0000256" key="1">
    <source>
        <dbReference type="SAM" id="MobiDB-lite"/>
    </source>
</evidence>
<dbReference type="RefSeq" id="XP_011078464.1">
    <property type="nucleotide sequence ID" value="XM_011080162.2"/>
</dbReference>
<sequence>MTLLLESSVMMSLHKIGEEDLTRIKIPENPNQRLKVDVVNNRFIETDVSRNLTNDIKGIFGEAWPRWHKLPKPTKNLLWERFKMRYRWDDLMDMQMRKVWNENASSRFREMIYRAKRNALENASEELGREPRTLDMIGRGPDWMHTHIWDELVEKHWSGENYKGKCKIAQKNRMTEKAGCITKHTSGSISQGAHRMRMEKELGREVSELELFHRTHRRNQGIGDFVDNKSKKVNEDYIAKIGGSNESTEHSFDMQSWSDVTGGPSKGRIYGFGRSQSSDRFSRISVTSTPREYEERYNELTKVMDEKYNELSMKMQEELLTREVESKKMLEQALEESQKREEDARKREEDARRREEDAQRRAVELEEMVRKLIQEVGYTNRRFAGGSGPNEQQDFGAKR</sequence>
<dbReference type="GeneID" id="105162193"/>
<dbReference type="KEGG" id="sind:105162193"/>
<keyword evidence="2" id="KW-1185">Reference proteome</keyword>
<evidence type="ECO:0000313" key="2">
    <source>
        <dbReference type="Proteomes" id="UP000504604"/>
    </source>
</evidence>
<feature type="region of interest" description="Disordered" evidence="1">
    <location>
        <begin position="378"/>
        <end position="399"/>
    </location>
</feature>
<name>A0A6I9T8D2_SESIN</name>
<dbReference type="AlphaFoldDB" id="A0A6I9T8D2"/>
<evidence type="ECO:0000313" key="4">
    <source>
        <dbReference type="RefSeq" id="XP_011078465.1"/>
    </source>
</evidence>
<gene>
    <name evidence="3 4" type="primary">LOC105162193</name>
</gene>